<name>A0A1E5II72_ENDTX</name>
<dbReference type="EMBL" id="LNVX01000465">
    <property type="protein sequence ID" value="OEG70114.1"/>
    <property type="molecule type" value="Genomic_DNA"/>
</dbReference>
<reference evidence="1 2" key="1">
    <citation type="submission" date="2015-11" db="EMBL/GenBank/DDBJ databases">
        <title>Evidence for parallel genomic evolution in an endosymbiosis of termite gut flagellates.</title>
        <authorList>
            <person name="Zheng H."/>
        </authorList>
    </citation>
    <scope>NUCLEOTIDE SEQUENCE [LARGE SCALE GENOMIC DNA]</scope>
    <source>
        <strain evidence="1 2">CET450</strain>
    </source>
</reference>
<comment type="caution">
    <text evidence="1">The sequence shown here is derived from an EMBL/GenBank/DDBJ whole genome shotgun (WGS) entry which is preliminary data.</text>
</comment>
<evidence type="ECO:0000313" key="2">
    <source>
        <dbReference type="Proteomes" id="UP000095237"/>
    </source>
</evidence>
<accession>A0A1E5II72</accession>
<protein>
    <submittedName>
        <fullName evidence="1">Uncharacterized protein</fullName>
    </submittedName>
</protein>
<organism evidence="1 2">
    <name type="scientific">Endomicrobium trichonymphae</name>
    <dbReference type="NCBI Taxonomy" id="1408204"/>
    <lineage>
        <taxon>Bacteria</taxon>
        <taxon>Pseudomonadati</taxon>
        <taxon>Elusimicrobiota</taxon>
        <taxon>Endomicrobiia</taxon>
        <taxon>Endomicrobiales</taxon>
        <taxon>Endomicrobiaceae</taxon>
        <taxon>Candidatus Endomicrobiellum</taxon>
    </lineage>
</organism>
<evidence type="ECO:0000313" key="1">
    <source>
        <dbReference type="EMBL" id="OEG70114.1"/>
    </source>
</evidence>
<sequence>MCDKPTQEELRELTRLKIEKVRKEIAQEEQAKQKSDPLCCTYDKFKVDYDPKTILNVQTQTQRAYKINKINKPNLHYSHRMMYAEIGSKRQIKEICTDLKSCTILTDEKRKQLKQSQFNFKSLFPYIFDGLNYAATHYSKEKPFPSDDNDGNYYVLKLSIDDLCHLSLQEYQTDSKEHFMHELLRFSKISDEAKYERCIQIAKGKYLLATPLKIKIRKKTQDEVSPIERKRLRNLITVDECTKIIDTIDIHILKILIDPSLGHAGVGWLPCPSALQAKINYMLHMLQDKKNKKNKKNPFNELTALFLRKYFMYINSLNRSKEIKEKVDIDAVDLWEHVSPAKVIKDEKYKNIRKCKKTEKKLTPAKKIETANKFFDKMFKEGLMAGAKVFPVGGNYNPKTKKYSISLESSLPKHDWTEPIFFTGLS</sequence>
<dbReference type="AlphaFoldDB" id="A0A1E5II72"/>
<gene>
    <name evidence="1" type="ORF">ATZ36_06085</name>
</gene>
<dbReference type="Proteomes" id="UP000095237">
    <property type="component" value="Unassembled WGS sequence"/>
</dbReference>
<keyword evidence="2" id="KW-1185">Reference proteome</keyword>
<proteinExistence type="predicted"/>